<reference evidence="1 2" key="1">
    <citation type="journal article" date="2007" name="Photosyn. Res.">
        <title>Complete nucleotide sequence of the freshwater unicellular cyanobacterium Synechococcus elongatus PCC 6301 chromosome: gene content and organization.</title>
        <authorList>
            <person name="Sugita C."/>
            <person name="Ogata K."/>
            <person name="Shikata M."/>
            <person name="Jikuya H."/>
            <person name="Takano J."/>
            <person name="Furumichi M."/>
            <person name="Kanehisa M."/>
            <person name="Omata T."/>
            <person name="Sugiura M."/>
            <person name="Sugita M."/>
        </authorList>
    </citation>
    <scope>NUCLEOTIDE SEQUENCE [LARGE SCALE GENOMIC DNA]</scope>
    <source>
        <strain evidence="2">ATCC 27144 / PCC 6301 / SAUG 1402/1</strain>
    </source>
</reference>
<sequence length="235" mass="25798">MSANALDTKGQQRALRLSSLLQEIRANLVGRALPARAEVLVHESLSKRKLSRLLGVSATLINKYEGSEIDPWDIRWSLMRRISRLANLSLEQLDAVLSGEATADGQGRPLEQDPHDVLLSLRQLIEQLEVHIQARESSTSADAPVPWFGRYLRTLLADQAQESGQKLETVIQAFIQALPSVAPDQAQALKAVLENKADFTRQQVQENCAAIATALSAVIEVPVTPSQLLAMLPDQ</sequence>
<accession>A0A0H3K340</accession>
<gene>
    <name evidence="1" type="ordered locus">syc1484_c</name>
</gene>
<evidence type="ECO:0000313" key="1">
    <source>
        <dbReference type="EMBL" id="BAD79674.1"/>
    </source>
</evidence>
<dbReference type="RefSeq" id="WP_011243794.1">
    <property type="nucleotide sequence ID" value="NC_006576.1"/>
</dbReference>
<evidence type="ECO:0000313" key="2">
    <source>
        <dbReference type="Proteomes" id="UP000001175"/>
    </source>
</evidence>
<dbReference type="SMR" id="A0A0H3K340"/>
<proteinExistence type="predicted"/>
<dbReference type="GeneID" id="72428821"/>
<dbReference type="AlphaFoldDB" id="A0A0H3K340"/>
<dbReference type="Proteomes" id="UP000001175">
    <property type="component" value="Chromosome"/>
</dbReference>
<dbReference type="KEGG" id="syc:syc1484_c"/>
<dbReference type="EMBL" id="AP008231">
    <property type="protein sequence ID" value="BAD79674.1"/>
    <property type="molecule type" value="Genomic_DNA"/>
</dbReference>
<name>A0A0H3K340_SYNP6</name>
<organism evidence="1 2">
    <name type="scientific">Synechococcus sp. (strain ATCC 27144 / PCC 6301 / SAUG 1402/1)</name>
    <name type="common">Anacystis nidulans</name>
    <dbReference type="NCBI Taxonomy" id="269084"/>
    <lineage>
        <taxon>Bacteria</taxon>
        <taxon>Bacillati</taxon>
        <taxon>Cyanobacteriota</taxon>
        <taxon>Cyanophyceae</taxon>
        <taxon>Synechococcales</taxon>
        <taxon>Synechococcaceae</taxon>
        <taxon>Synechococcus</taxon>
    </lineage>
</organism>
<protein>
    <submittedName>
        <fullName evidence="1">Uncharacterized protein</fullName>
    </submittedName>
</protein>